<dbReference type="AlphaFoldDB" id="A0A402B6Q0"/>
<evidence type="ECO:0000313" key="1">
    <source>
        <dbReference type="EMBL" id="GCE27025.1"/>
    </source>
</evidence>
<gene>
    <name evidence="1" type="ORF">KDA_25090</name>
</gene>
<protein>
    <submittedName>
        <fullName evidence="1">Uncharacterized protein</fullName>
    </submittedName>
</protein>
<sequence>MKIQDEQKIEQCAFANTDIATALAVAGTLCAYGGSSRIRTGVNLMIDATIATQIGQAYTALMQEFPQEDIYNVSITEPVHLQLTNAEGDFDIILQDFTRHLLYLYSALHNLHLSYARYQAAKNTLDDTYHNPAQSEVFQDARTFATLQRQAIWRHLMLCSHLHTDVLMSASRVNLLWHKFKQQLPNQSIFTSHEVSEVVTMIWHDNAQEIAEYNLAAFGIQSPPEILNLLRNQPTLQRPILLLDNQWHKYMSQLEQSYQQTLDTFYNDEDK</sequence>
<dbReference type="Proteomes" id="UP000287171">
    <property type="component" value="Unassembled WGS sequence"/>
</dbReference>
<dbReference type="EMBL" id="BIFT01000001">
    <property type="protein sequence ID" value="GCE27025.1"/>
    <property type="molecule type" value="Genomic_DNA"/>
</dbReference>
<name>A0A402B6Q0_9CHLR</name>
<reference evidence="2" key="1">
    <citation type="submission" date="2018-12" db="EMBL/GenBank/DDBJ databases">
        <title>Tengunoibacter tsumagoiensis gen. nov., sp. nov., Dictyobacter kobayashii sp. nov., D. alpinus sp. nov., and D. joshuensis sp. nov. and description of Dictyobacteraceae fam. nov. within the order Ktedonobacterales isolated from Tengu-no-mugimeshi.</title>
        <authorList>
            <person name="Wang C.M."/>
            <person name="Zheng Y."/>
            <person name="Sakai Y."/>
            <person name="Toyoda A."/>
            <person name="Minakuchi Y."/>
            <person name="Abe K."/>
            <person name="Yokota A."/>
            <person name="Yabe S."/>
        </authorList>
    </citation>
    <scope>NUCLEOTIDE SEQUENCE [LARGE SCALE GENOMIC DNA]</scope>
    <source>
        <strain evidence="2">Uno16</strain>
    </source>
</reference>
<dbReference type="RefSeq" id="WP_126627412.1">
    <property type="nucleotide sequence ID" value="NZ_BIFT01000001.1"/>
</dbReference>
<dbReference type="OrthoDB" id="152723at2"/>
<evidence type="ECO:0000313" key="2">
    <source>
        <dbReference type="Proteomes" id="UP000287171"/>
    </source>
</evidence>
<organism evidence="1 2">
    <name type="scientific">Dictyobacter alpinus</name>
    <dbReference type="NCBI Taxonomy" id="2014873"/>
    <lineage>
        <taxon>Bacteria</taxon>
        <taxon>Bacillati</taxon>
        <taxon>Chloroflexota</taxon>
        <taxon>Ktedonobacteria</taxon>
        <taxon>Ktedonobacterales</taxon>
        <taxon>Dictyobacteraceae</taxon>
        <taxon>Dictyobacter</taxon>
    </lineage>
</organism>
<keyword evidence="2" id="KW-1185">Reference proteome</keyword>
<accession>A0A402B6Q0</accession>
<proteinExistence type="predicted"/>
<comment type="caution">
    <text evidence="1">The sequence shown here is derived from an EMBL/GenBank/DDBJ whole genome shotgun (WGS) entry which is preliminary data.</text>
</comment>